<dbReference type="InterPro" id="IPR001096">
    <property type="entry name" value="Peptidase_C13"/>
</dbReference>
<comment type="caution">
    <text evidence="3">The sequence shown here is derived from an EMBL/GenBank/DDBJ whole genome shotgun (WGS) entry which is preliminary data.</text>
</comment>
<organism evidence="3 4">
    <name type="scientific">Undibacterium hunanense</name>
    <dbReference type="NCBI Taxonomy" id="2762292"/>
    <lineage>
        <taxon>Bacteria</taxon>
        <taxon>Pseudomonadati</taxon>
        <taxon>Pseudomonadota</taxon>
        <taxon>Betaproteobacteria</taxon>
        <taxon>Burkholderiales</taxon>
        <taxon>Oxalobacteraceae</taxon>
        <taxon>Undibacterium</taxon>
    </lineage>
</organism>
<evidence type="ECO:0000256" key="1">
    <source>
        <dbReference type="SAM" id="MobiDB-lite"/>
    </source>
</evidence>
<dbReference type="Proteomes" id="UP000650424">
    <property type="component" value="Unassembled WGS sequence"/>
</dbReference>
<evidence type="ECO:0000313" key="4">
    <source>
        <dbReference type="Proteomes" id="UP000650424"/>
    </source>
</evidence>
<sequence>MSEFLPANASNDEPLNNQDDQPGQDAGGEGANASSMQRLLTEALRVSMCRAPRWDGLPASPGLVAGLMILYLLTHIALQRVMIIGPAQFYWQVFASGWFYFAALAWGCYRLRPVRLEAQETHLGKAGTSMAPDASHLFTLALAQDLVLNVALLSFSAVLVRAGWYDLSGFSLRMQWLVYLAPSILALCIQLLFLWRAGDRRKPGMLVVVVVMLIALGLDASTRSMNFWYPRQPAKSSEDATDKSPEITQEIFEQQTALLTKKLADIQPQRPGTIDLYSLTFAPYGEENVFLNETSMVSQVMAQRFDAQGRSLQLANNPGTMTSLPWATPLNLQRAIAHIATRMDVNEDILFMHLSSHGASDGELSAGMWPLTIKPVTPADLKQWLDDAGVKYRVISISACYAGNWVAPLSDANTLVMTASDADHTSYGCGSKSDLTFFGRAMYDEQLRKQTLSFEAAHAAARPIIKQREEVAGKSDGYSNPQIAVGEQIRARLKLLEQRLQAQKPAQAGDVAAIKTEP</sequence>
<dbReference type="Pfam" id="PF01650">
    <property type="entry name" value="Peptidase_C13"/>
    <property type="match status" value="1"/>
</dbReference>
<feature type="transmembrane region" description="Helical" evidence="2">
    <location>
        <begin position="146"/>
        <end position="164"/>
    </location>
</feature>
<evidence type="ECO:0000313" key="3">
    <source>
        <dbReference type="EMBL" id="MBC3920315.1"/>
    </source>
</evidence>
<keyword evidence="4" id="KW-1185">Reference proteome</keyword>
<gene>
    <name evidence="3" type="ORF">H8L32_22820</name>
</gene>
<feature type="transmembrane region" description="Helical" evidence="2">
    <location>
        <begin position="89"/>
        <end position="109"/>
    </location>
</feature>
<protein>
    <recommendedName>
        <fullName evidence="5">Peptidase C13 family protein</fullName>
    </recommendedName>
</protein>
<dbReference type="EMBL" id="JACOGF010000015">
    <property type="protein sequence ID" value="MBC3920315.1"/>
    <property type="molecule type" value="Genomic_DNA"/>
</dbReference>
<evidence type="ECO:0008006" key="5">
    <source>
        <dbReference type="Google" id="ProtNLM"/>
    </source>
</evidence>
<accession>A0ABR6ZWS0</accession>
<evidence type="ECO:0000256" key="2">
    <source>
        <dbReference type="SAM" id="Phobius"/>
    </source>
</evidence>
<proteinExistence type="predicted"/>
<dbReference type="RefSeq" id="WP_186949748.1">
    <property type="nucleotide sequence ID" value="NZ_JACOGF010000015.1"/>
</dbReference>
<feature type="region of interest" description="Disordered" evidence="1">
    <location>
        <begin position="1"/>
        <end position="32"/>
    </location>
</feature>
<keyword evidence="2" id="KW-0472">Membrane</keyword>
<keyword evidence="2" id="KW-0812">Transmembrane</keyword>
<dbReference type="Gene3D" id="3.40.50.1460">
    <property type="match status" value="1"/>
</dbReference>
<feature type="transmembrane region" description="Helical" evidence="2">
    <location>
        <begin position="206"/>
        <end position="229"/>
    </location>
</feature>
<keyword evidence="2" id="KW-1133">Transmembrane helix</keyword>
<feature type="transmembrane region" description="Helical" evidence="2">
    <location>
        <begin position="176"/>
        <end position="194"/>
    </location>
</feature>
<name>A0ABR6ZWS0_9BURK</name>
<feature type="compositionally biased region" description="Polar residues" evidence="1">
    <location>
        <begin position="8"/>
        <end position="21"/>
    </location>
</feature>
<feature type="transmembrane region" description="Helical" evidence="2">
    <location>
        <begin position="57"/>
        <end position="77"/>
    </location>
</feature>
<reference evidence="3 4" key="1">
    <citation type="submission" date="2020-08" db="EMBL/GenBank/DDBJ databases">
        <title>Novel species isolated from subtropical streams in China.</title>
        <authorList>
            <person name="Lu H."/>
        </authorList>
    </citation>
    <scope>NUCLEOTIDE SEQUENCE [LARGE SCALE GENOMIC DNA]</scope>
    <source>
        <strain evidence="3 4">CY18W</strain>
    </source>
</reference>